<name>K1TBS4_9ZZZZ</name>
<organism evidence="1">
    <name type="scientific">human gut metagenome</name>
    <dbReference type="NCBI Taxonomy" id="408170"/>
    <lineage>
        <taxon>unclassified sequences</taxon>
        <taxon>metagenomes</taxon>
        <taxon>organismal metagenomes</taxon>
    </lineage>
</organism>
<keyword evidence="1" id="KW-0670">Pyruvate</keyword>
<dbReference type="EMBL" id="AJWY01006336">
    <property type="protein sequence ID" value="EKC67138.1"/>
    <property type="molecule type" value="Genomic_DNA"/>
</dbReference>
<evidence type="ECO:0000313" key="1">
    <source>
        <dbReference type="EMBL" id="EKC67138.1"/>
    </source>
</evidence>
<proteinExistence type="predicted"/>
<keyword evidence="1" id="KW-0418">Kinase</keyword>
<accession>K1TBS4</accession>
<gene>
    <name evidence="1" type="ORF">LEA_09459</name>
</gene>
<sequence length="133" mass="14924">MNRTFTEREENYILVGPGRWGSSDSSLGIPVKWPHISSARLIVESALDNYRIEPSQGTHFFQNLTSFGVGYFTVNTFAGDGYYDESYLNELPAVYESESLRIVKFDAPVLIEINGRKGKGLVTKPGVEQIENK</sequence>
<dbReference type="AlphaFoldDB" id="K1TBS4"/>
<comment type="caution">
    <text evidence="1">The sequence shown here is derived from an EMBL/GenBank/DDBJ whole genome shotgun (WGS) entry which is preliminary data.</text>
</comment>
<dbReference type="GO" id="GO:0016301">
    <property type="term" value="F:kinase activity"/>
    <property type="evidence" value="ECO:0007669"/>
    <property type="project" value="UniProtKB-KW"/>
</dbReference>
<keyword evidence="1" id="KW-0808">Transferase</keyword>
<protein>
    <submittedName>
        <fullName evidence="1">Phosphoenolpyruvate synthase/pyruvate phosphate dikinase</fullName>
    </submittedName>
</protein>
<reference evidence="1" key="1">
    <citation type="journal article" date="2013" name="Environ. Microbiol.">
        <title>Microbiota from the distal guts of lean and obese adolescents exhibit partial functional redundancy besides clear differences in community structure.</title>
        <authorList>
            <person name="Ferrer M."/>
            <person name="Ruiz A."/>
            <person name="Lanza F."/>
            <person name="Haange S.B."/>
            <person name="Oberbach A."/>
            <person name="Till H."/>
            <person name="Bargiela R."/>
            <person name="Campoy C."/>
            <person name="Segura M.T."/>
            <person name="Richter M."/>
            <person name="von Bergen M."/>
            <person name="Seifert J."/>
            <person name="Suarez A."/>
        </authorList>
    </citation>
    <scope>NUCLEOTIDE SEQUENCE</scope>
</reference>